<dbReference type="STRING" id="6265.A0A0B2VKX1"/>
<keyword evidence="3" id="KW-0812">Transmembrane</keyword>
<dbReference type="InterPro" id="IPR050971">
    <property type="entry name" value="Cadherin-domain_protein"/>
</dbReference>
<dbReference type="GO" id="GO:0007411">
    <property type="term" value="P:axon guidance"/>
    <property type="evidence" value="ECO:0007669"/>
    <property type="project" value="UniProtKB-ARBA"/>
</dbReference>
<keyword evidence="2" id="KW-1003">Cell membrane</keyword>
<sequence>MKTPKLVTLNSPEGWTFSLSAKVDYERRKRYRLLISAIDQHHHPLVSLAPIVVNVEDINDNRPVFDKILYEAEIGENIDGGTSLLRVNASDKDASLNGDVRYSIVEEEMNRLFRIDENSGEIFTLVTLDADVNSKYRFEVKAVDRGQPALSEVAVVEVRVIDENDNSPKFSRLFRAEIEENSPIGAFVTQVSSIDADVYSVVAYELEDNSTNTFQIDPHSGNVTLASYIDREKQSEYALKVRAMDGVWQVRTSLTISVLDQNDNAPSFIRQHFRFFVLSNTSVGCMIGRIRATDADSAENGVVFYSLECPQDRFTVDPITGSVSLSLPLGDYTNVTFSCEAIAVDGGLPSLKAMVVDIDVVDDGVVAPRFIDRHPYFAVLANSSEGTIIGELLTESPTYYVIFSVDDDRFAVDQNGTMLAKSNFTMFEVGSSITLSIQALFEEPSTLSDEINVTMETADVNRNAPKFTSKRITFSVPENSALLTAVGTVSAHDDDLGVNGRIIYTMETNETEKVPFSVNATSGTIFVIGSLDYEEKRMYRFFVVASDCGLPPQKATAQVMVNITDENDNVPQFEEDFIIVHVSF</sequence>
<evidence type="ECO:0000256" key="9">
    <source>
        <dbReference type="ARBA" id="ARBA00023136"/>
    </source>
</evidence>
<evidence type="ECO:0000256" key="7">
    <source>
        <dbReference type="ARBA" id="ARBA00022889"/>
    </source>
</evidence>
<gene>
    <name evidence="13" type="primary">ft</name>
    <name evidence="13" type="ORF">Tcan_05211</name>
</gene>
<proteinExistence type="predicted"/>
<dbReference type="CDD" id="cd11304">
    <property type="entry name" value="Cadherin_repeat"/>
    <property type="match status" value="5"/>
</dbReference>
<dbReference type="PROSITE" id="PS00232">
    <property type="entry name" value="CADHERIN_1"/>
    <property type="match status" value="3"/>
</dbReference>
<keyword evidence="7" id="KW-0130">Cell adhesion</keyword>
<comment type="subcellular location">
    <subcellularLocation>
        <location evidence="1">Cell membrane</location>
        <topology evidence="1">Single-pass type I membrane protein</topology>
    </subcellularLocation>
</comment>
<dbReference type="GO" id="GO:0005509">
    <property type="term" value="F:calcium ion binding"/>
    <property type="evidence" value="ECO:0007669"/>
    <property type="project" value="UniProtKB-UniRule"/>
</dbReference>
<dbReference type="PROSITE" id="PS50268">
    <property type="entry name" value="CADHERIN_2"/>
    <property type="match status" value="5"/>
</dbReference>
<dbReference type="AlphaFoldDB" id="A0A0B2VKX1"/>
<evidence type="ECO:0000313" key="13">
    <source>
        <dbReference type="EMBL" id="KHN82039.1"/>
    </source>
</evidence>
<protein>
    <submittedName>
        <fullName evidence="13">Cadherin-related tumor suppressor</fullName>
    </submittedName>
</protein>
<dbReference type="InterPro" id="IPR015919">
    <property type="entry name" value="Cadherin-like_sf"/>
</dbReference>
<dbReference type="EMBL" id="JPKZ01001427">
    <property type="protein sequence ID" value="KHN82039.1"/>
    <property type="molecule type" value="Genomic_DNA"/>
</dbReference>
<dbReference type="FunFam" id="2.60.40.60:FF:000020">
    <property type="entry name" value="Dachsous cadherin-related 1b"/>
    <property type="match status" value="1"/>
</dbReference>
<dbReference type="SMART" id="SM00112">
    <property type="entry name" value="CA"/>
    <property type="match status" value="5"/>
</dbReference>
<dbReference type="FunFam" id="2.60.40.60:FF:000005">
    <property type="entry name" value="Protocadherin 9"/>
    <property type="match status" value="1"/>
</dbReference>
<dbReference type="GO" id="GO:0007156">
    <property type="term" value="P:homophilic cell adhesion via plasma membrane adhesion molecules"/>
    <property type="evidence" value="ECO:0007669"/>
    <property type="project" value="InterPro"/>
</dbReference>
<feature type="domain" description="Cadherin" evidence="12">
    <location>
        <begin position="8"/>
        <end position="65"/>
    </location>
</feature>
<dbReference type="Proteomes" id="UP000031036">
    <property type="component" value="Unassembled WGS sequence"/>
</dbReference>
<dbReference type="Pfam" id="PF00028">
    <property type="entry name" value="Cadherin"/>
    <property type="match status" value="4"/>
</dbReference>
<evidence type="ECO:0000256" key="2">
    <source>
        <dbReference type="ARBA" id="ARBA00022475"/>
    </source>
</evidence>
<evidence type="ECO:0000256" key="6">
    <source>
        <dbReference type="ARBA" id="ARBA00022837"/>
    </source>
</evidence>
<accession>A0A0B2VKX1</accession>
<feature type="domain" description="Cadherin" evidence="12">
    <location>
        <begin position="170"/>
        <end position="268"/>
    </location>
</feature>
<evidence type="ECO:0000256" key="1">
    <source>
        <dbReference type="ARBA" id="ARBA00004251"/>
    </source>
</evidence>
<evidence type="ECO:0000256" key="10">
    <source>
        <dbReference type="ARBA" id="ARBA00023180"/>
    </source>
</evidence>
<evidence type="ECO:0000256" key="3">
    <source>
        <dbReference type="ARBA" id="ARBA00022692"/>
    </source>
</evidence>
<evidence type="ECO:0000313" key="14">
    <source>
        <dbReference type="Proteomes" id="UP000031036"/>
    </source>
</evidence>
<dbReference type="GO" id="GO:0005886">
    <property type="term" value="C:plasma membrane"/>
    <property type="evidence" value="ECO:0007669"/>
    <property type="project" value="UniProtKB-SubCell"/>
</dbReference>
<feature type="domain" description="Cadherin" evidence="12">
    <location>
        <begin position="468"/>
        <end position="573"/>
    </location>
</feature>
<feature type="domain" description="Cadherin" evidence="12">
    <location>
        <begin position="66"/>
        <end position="170"/>
    </location>
</feature>
<evidence type="ECO:0000256" key="4">
    <source>
        <dbReference type="ARBA" id="ARBA00022729"/>
    </source>
</evidence>
<keyword evidence="14" id="KW-1185">Reference proteome</keyword>
<dbReference type="InterPro" id="IPR020894">
    <property type="entry name" value="Cadherin_CS"/>
</dbReference>
<keyword evidence="8" id="KW-1133">Transmembrane helix</keyword>
<keyword evidence="9" id="KW-0472">Membrane</keyword>
<dbReference type="OMA" id="YFEINIR"/>
<dbReference type="InterPro" id="IPR002126">
    <property type="entry name" value="Cadherin-like_dom"/>
</dbReference>
<dbReference type="GO" id="GO:0005911">
    <property type="term" value="C:cell-cell junction"/>
    <property type="evidence" value="ECO:0007669"/>
    <property type="project" value="TreeGrafter"/>
</dbReference>
<keyword evidence="5" id="KW-0677">Repeat</keyword>
<dbReference type="Gene3D" id="2.60.40.60">
    <property type="entry name" value="Cadherins"/>
    <property type="match status" value="6"/>
</dbReference>
<keyword evidence="4" id="KW-0732">Signal</keyword>
<evidence type="ECO:0000259" key="12">
    <source>
        <dbReference type="PROSITE" id="PS50268"/>
    </source>
</evidence>
<organism evidence="13 14">
    <name type="scientific">Toxocara canis</name>
    <name type="common">Canine roundworm</name>
    <dbReference type="NCBI Taxonomy" id="6265"/>
    <lineage>
        <taxon>Eukaryota</taxon>
        <taxon>Metazoa</taxon>
        <taxon>Ecdysozoa</taxon>
        <taxon>Nematoda</taxon>
        <taxon>Chromadorea</taxon>
        <taxon>Rhabditida</taxon>
        <taxon>Spirurina</taxon>
        <taxon>Ascaridomorpha</taxon>
        <taxon>Ascaridoidea</taxon>
        <taxon>Toxocaridae</taxon>
        <taxon>Toxocara</taxon>
    </lineage>
</organism>
<evidence type="ECO:0000256" key="8">
    <source>
        <dbReference type="ARBA" id="ARBA00022989"/>
    </source>
</evidence>
<dbReference type="FunFam" id="2.60.40.60:FF:000035">
    <property type="entry name" value="Protocadherin Fat 3"/>
    <property type="match status" value="1"/>
</dbReference>
<keyword evidence="6 11" id="KW-0106">Calcium</keyword>
<feature type="domain" description="Cadherin" evidence="12">
    <location>
        <begin position="269"/>
        <end position="370"/>
    </location>
</feature>
<dbReference type="PANTHER" id="PTHR24025:SF31">
    <property type="entry name" value="NEURAL-CADHERIN"/>
    <property type="match status" value="1"/>
</dbReference>
<name>A0A0B2VKX1_TOXCA</name>
<comment type="caution">
    <text evidence="13">The sequence shown here is derived from an EMBL/GenBank/DDBJ whole genome shotgun (WGS) entry which is preliminary data.</text>
</comment>
<dbReference type="OrthoDB" id="6252479at2759"/>
<reference evidence="13 14" key="1">
    <citation type="submission" date="2014-11" db="EMBL/GenBank/DDBJ databases">
        <title>Genetic blueprint of the zoonotic pathogen Toxocara canis.</title>
        <authorList>
            <person name="Zhu X.-Q."/>
            <person name="Korhonen P.K."/>
            <person name="Cai H."/>
            <person name="Young N.D."/>
            <person name="Nejsum P."/>
            <person name="von Samson-Himmelstjerna G."/>
            <person name="Boag P.R."/>
            <person name="Tan P."/>
            <person name="Li Q."/>
            <person name="Min J."/>
            <person name="Yang Y."/>
            <person name="Wang X."/>
            <person name="Fang X."/>
            <person name="Hall R.S."/>
            <person name="Hofmann A."/>
            <person name="Sternberg P.W."/>
            <person name="Jex A.R."/>
            <person name="Gasser R.B."/>
        </authorList>
    </citation>
    <scope>NUCLEOTIDE SEQUENCE [LARGE SCALE GENOMIC DNA]</scope>
    <source>
        <strain evidence="13">PN_DK_2014</strain>
    </source>
</reference>
<dbReference type="SUPFAM" id="SSF49313">
    <property type="entry name" value="Cadherin-like"/>
    <property type="match status" value="6"/>
</dbReference>
<keyword evidence="10" id="KW-0325">Glycoprotein</keyword>
<evidence type="ECO:0000256" key="11">
    <source>
        <dbReference type="PROSITE-ProRule" id="PRU00043"/>
    </source>
</evidence>
<dbReference type="PRINTS" id="PR00205">
    <property type="entry name" value="CADHERIN"/>
</dbReference>
<dbReference type="PANTHER" id="PTHR24025">
    <property type="entry name" value="DESMOGLEIN FAMILY MEMBER"/>
    <property type="match status" value="1"/>
</dbReference>
<evidence type="ECO:0000256" key="5">
    <source>
        <dbReference type="ARBA" id="ARBA00022737"/>
    </source>
</evidence>